<proteinExistence type="predicted"/>
<accession>A0A0A8Z5N6</accession>
<organism evidence="1">
    <name type="scientific">Arundo donax</name>
    <name type="common">Giant reed</name>
    <name type="synonym">Donax arundinaceus</name>
    <dbReference type="NCBI Taxonomy" id="35708"/>
    <lineage>
        <taxon>Eukaryota</taxon>
        <taxon>Viridiplantae</taxon>
        <taxon>Streptophyta</taxon>
        <taxon>Embryophyta</taxon>
        <taxon>Tracheophyta</taxon>
        <taxon>Spermatophyta</taxon>
        <taxon>Magnoliopsida</taxon>
        <taxon>Liliopsida</taxon>
        <taxon>Poales</taxon>
        <taxon>Poaceae</taxon>
        <taxon>PACMAD clade</taxon>
        <taxon>Arundinoideae</taxon>
        <taxon>Arundineae</taxon>
        <taxon>Arundo</taxon>
    </lineage>
</organism>
<dbReference type="EMBL" id="GBRH01264887">
    <property type="protein sequence ID" value="JAD33008.1"/>
    <property type="molecule type" value="Transcribed_RNA"/>
</dbReference>
<reference evidence="1" key="1">
    <citation type="submission" date="2014-09" db="EMBL/GenBank/DDBJ databases">
        <authorList>
            <person name="Magalhaes I.L.F."/>
            <person name="Oliveira U."/>
            <person name="Santos F.R."/>
            <person name="Vidigal T.H.D.A."/>
            <person name="Brescovit A.D."/>
            <person name="Santos A.J."/>
        </authorList>
    </citation>
    <scope>NUCLEOTIDE SEQUENCE</scope>
    <source>
        <tissue evidence="1">Shoot tissue taken approximately 20 cm above the soil surface</tissue>
    </source>
</reference>
<name>A0A0A8Z5N6_ARUDO</name>
<evidence type="ECO:0000313" key="1">
    <source>
        <dbReference type="EMBL" id="JAD33008.1"/>
    </source>
</evidence>
<sequence>MEENKLKTNSLVSEIEPGRIEKSYSALSWTCPVVEMDADQKDVTENPTLSAMLSTSVMVKVCNGQKLMFSLTDGYKISPSVN</sequence>
<protein>
    <submittedName>
        <fullName evidence="1">Uncharacterized protein</fullName>
    </submittedName>
</protein>
<reference evidence="1" key="2">
    <citation type="journal article" date="2015" name="Data Brief">
        <title>Shoot transcriptome of the giant reed, Arundo donax.</title>
        <authorList>
            <person name="Barrero R.A."/>
            <person name="Guerrero F.D."/>
            <person name="Moolhuijzen P."/>
            <person name="Goolsby J.A."/>
            <person name="Tidwell J."/>
            <person name="Bellgard S.E."/>
            <person name="Bellgard M.I."/>
        </authorList>
    </citation>
    <scope>NUCLEOTIDE SEQUENCE</scope>
    <source>
        <tissue evidence="1">Shoot tissue taken approximately 20 cm above the soil surface</tissue>
    </source>
</reference>
<dbReference type="AlphaFoldDB" id="A0A0A8Z5N6"/>